<proteinExistence type="predicted"/>
<dbReference type="Pfam" id="PF09951">
    <property type="entry name" value="Imm33"/>
    <property type="match status" value="1"/>
</dbReference>
<reference evidence="2 3" key="1">
    <citation type="submission" date="2017-09" db="EMBL/GenBank/DDBJ databases">
        <title>Complete genome sequence of Verrucomicrobial strain HZ-65, isolated from freshwater.</title>
        <authorList>
            <person name="Choi A."/>
        </authorList>
    </citation>
    <scope>NUCLEOTIDE SEQUENCE [LARGE SCALE GENOMIC DNA]</scope>
    <source>
        <strain evidence="2 3">HZ-65</strain>
    </source>
</reference>
<organism evidence="2 3">
    <name type="scientific">Nibricoccus aquaticus</name>
    <dbReference type="NCBI Taxonomy" id="2576891"/>
    <lineage>
        <taxon>Bacteria</taxon>
        <taxon>Pseudomonadati</taxon>
        <taxon>Verrucomicrobiota</taxon>
        <taxon>Opitutia</taxon>
        <taxon>Opitutales</taxon>
        <taxon>Opitutaceae</taxon>
        <taxon>Nibricoccus</taxon>
    </lineage>
</organism>
<dbReference type="PANTHER" id="PTHR38743:SF2">
    <property type="entry name" value="DUF2185 DOMAIN-CONTAINING PROTEIN"/>
    <property type="match status" value="1"/>
</dbReference>
<dbReference type="OrthoDB" id="4827574at2"/>
<feature type="domain" description="Immunity protein Imm33" evidence="1">
    <location>
        <begin position="23"/>
        <end position="105"/>
    </location>
</feature>
<dbReference type="EMBL" id="CP023344">
    <property type="protein sequence ID" value="ATC65955.1"/>
    <property type="molecule type" value="Genomic_DNA"/>
</dbReference>
<keyword evidence="3" id="KW-1185">Reference proteome</keyword>
<dbReference type="KEGG" id="vbh:CMV30_03000"/>
<name>A0A290QB79_9BACT</name>
<protein>
    <recommendedName>
        <fullName evidence="1">Immunity protein Imm33 domain-containing protein</fullName>
    </recommendedName>
</protein>
<dbReference type="PANTHER" id="PTHR38743">
    <property type="entry name" value="SIMILAR TO GLYOXYLASE I FAMILY PROTEIN"/>
    <property type="match status" value="1"/>
</dbReference>
<dbReference type="Proteomes" id="UP000217265">
    <property type="component" value="Chromosome"/>
</dbReference>
<accession>A0A290QB79</accession>
<evidence type="ECO:0000259" key="1">
    <source>
        <dbReference type="Pfam" id="PF09951"/>
    </source>
</evidence>
<dbReference type="InterPro" id="IPR018689">
    <property type="entry name" value="Imm33_dom"/>
</dbReference>
<sequence length="116" mass="12930">MAEKRYKLAKEQIKPLAVGHGACIASDHIVVDGKKVGFMYRESPSNTVDSGWRFFSGEEDQAYVDQPEHLAFYDINTVANYDPAIILHLGAAIGTQLGRVEGTDRFVQEKFTPPEE</sequence>
<evidence type="ECO:0000313" key="2">
    <source>
        <dbReference type="EMBL" id="ATC65955.1"/>
    </source>
</evidence>
<evidence type="ECO:0000313" key="3">
    <source>
        <dbReference type="Proteomes" id="UP000217265"/>
    </source>
</evidence>
<dbReference type="AlphaFoldDB" id="A0A290QB79"/>
<gene>
    <name evidence="2" type="ORF">CMV30_03000</name>
</gene>